<evidence type="ECO:0000313" key="2">
    <source>
        <dbReference type="EMBL" id="SFU66832.1"/>
    </source>
</evidence>
<dbReference type="GO" id="GO:0005886">
    <property type="term" value="C:plasma membrane"/>
    <property type="evidence" value="ECO:0007669"/>
    <property type="project" value="TreeGrafter"/>
</dbReference>
<dbReference type="Proteomes" id="UP000199138">
    <property type="component" value="Unassembled WGS sequence"/>
</dbReference>
<gene>
    <name evidence="2" type="ORF">SAMN05216480_11268</name>
</gene>
<sequence length="1008" mass="111979">MRFKRVFKRLIISLLVIGVVFSLAIAVALNFIFTPEKITPVVVEVLNEQLNAEVSCDGVSLTFFSTFPRFGVALENTAIKTLQTGTQKDTLAVFKKALVEVNLREYLQHHNITIRNIQIEEPKLYAYADQEGNTNWNILKETEEETTTSDSLQINDITVHHLEIEHATLIYDDAVTNVSHKVNDFSLILSAEKTADSIGIAITTHSENVEAYYKEQLFHTFQSPGMEVTVDLNRATRVVTIDSKDISVNHIHFKANGTLRPNKKEHAMEMDLHAGLTTSSITNFINVVPKVFLPKENIVAQGAVHFDIDMTGLYGSGHLPKIAVAMDLENGSIAYENIAGSIDALSTSARGIFYLDKSQPSTVNIDTLLVKGTGIDLVGNMQITDVLGDVYIKSALNGALDLTKLYNEFPVDSSMTLHGTAQANLQGQFSLSAIQEEQYQDIDLSGSIAMKDVVFNMKKDSLDFNSEKALLTFYRETEGLNHTAVDMTIEDTNLVYKLDKELHAKTIKAHGTVKEVAGATPHNKKRKGKKFPHVMLALNGSMESVRGKSVSDSMMFLLKKTAIEAVLHPREQGQKGYITSNFSIDSLGIRYANNFLGIKKGGYKVRLDHAGRKRWKPRGRVGFGDLYARIDGIKTPLHMPRTAISFQEDSLQLRKAMVEFGTSNAVLTGAIDHAKGFFDGTKVTARLDLQSDFINTNELMAAFSGVMEDTEVPNENVAPMKQETAATTEKQSFAIPDSLQFHFSTHIKKLAFGSTDLTDLEGDLQISEGNLYLKDFSLQTAAAHLNTNITYSPKPDRTSAIDFQFDLSHIAMSQLTNVLPVLDSLMPSTKSFLGVADFRMKGTATLDEHLDFKTNSLNGIAALQAHDIMVLDGPTFSELAKTLKFKSKERNPVKHLEVEMQIANNTLEILPALVEIDRYRLAFGGEQHLDLSYDYHISVLKSPVPFKMGINVDGANFDDYSIKLTKAKYKYYFSDKERLQKKADTAVIAAKNKIRDQLGLKPFEIVSN</sequence>
<proteinExistence type="predicted"/>
<reference evidence="2 3" key="1">
    <citation type="submission" date="2016-10" db="EMBL/GenBank/DDBJ databases">
        <authorList>
            <person name="de Groot N.N."/>
        </authorList>
    </citation>
    <scope>NUCLEOTIDE SEQUENCE [LARGE SCALE GENOMIC DNA]</scope>
    <source>
        <strain evidence="2 3">CGMCC 1.12333</strain>
    </source>
</reference>
<evidence type="ECO:0000313" key="3">
    <source>
        <dbReference type="Proteomes" id="UP000199138"/>
    </source>
</evidence>
<dbReference type="EMBL" id="FPBK01000012">
    <property type="protein sequence ID" value="SFU66832.1"/>
    <property type="molecule type" value="Genomic_DNA"/>
</dbReference>
<dbReference type="PANTHER" id="PTHR30441:SF8">
    <property type="entry name" value="DUF748 DOMAIN-CONTAINING PROTEIN"/>
    <property type="match status" value="1"/>
</dbReference>
<dbReference type="InterPro" id="IPR052894">
    <property type="entry name" value="AsmA-related"/>
</dbReference>
<dbReference type="STRING" id="1224947.SAMN05216480_11268"/>
<accession>A0A1I7I1J9</accession>
<dbReference type="AlphaFoldDB" id="A0A1I7I1J9"/>
<dbReference type="InterPro" id="IPR007844">
    <property type="entry name" value="AsmA"/>
</dbReference>
<dbReference type="OrthoDB" id="1108503at2"/>
<protein>
    <submittedName>
        <fullName evidence="2">AsmA-like C-terminal region</fullName>
    </submittedName>
</protein>
<dbReference type="Pfam" id="PF05170">
    <property type="entry name" value="AsmA"/>
    <property type="match status" value="1"/>
</dbReference>
<feature type="domain" description="AsmA" evidence="1">
    <location>
        <begin position="12"/>
        <end position="218"/>
    </location>
</feature>
<organism evidence="2 3">
    <name type="scientific">Pustulibacterium marinum</name>
    <dbReference type="NCBI Taxonomy" id="1224947"/>
    <lineage>
        <taxon>Bacteria</taxon>
        <taxon>Pseudomonadati</taxon>
        <taxon>Bacteroidota</taxon>
        <taxon>Flavobacteriia</taxon>
        <taxon>Flavobacteriales</taxon>
        <taxon>Flavobacteriaceae</taxon>
        <taxon>Pustulibacterium</taxon>
    </lineage>
</organism>
<evidence type="ECO:0000259" key="1">
    <source>
        <dbReference type="Pfam" id="PF05170"/>
    </source>
</evidence>
<name>A0A1I7I1J9_9FLAO</name>
<keyword evidence="3" id="KW-1185">Reference proteome</keyword>
<dbReference type="RefSeq" id="WP_093025861.1">
    <property type="nucleotide sequence ID" value="NZ_FPBK01000012.1"/>
</dbReference>
<dbReference type="GO" id="GO:0090313">
    <property type="term" value="P:regulation of protein targeting to membrane"/>
    <property type="evidence" value="ECO:0007669"/>
    <property type="project" value="TreeGrafter"/>
</dbReference>
<dbReference type="PANTHER" id="PTHR30441">
    <property type="entry name" value="DUF748 DOMAIN-CONTAINING PROTEIN"/>
    <property type="match status" value="1"/>
</dbReference>